<dbReference type="OrthoDB" id="9778292at2"/>
<evidence type="ECO:0000313" key="2">
    <source>
        <dbReference type="EMBL" id="ARN79125.1"/>
    </source>
</evidence>
<sequence>MAANPHINPFSKRYKKELDADQLFQQLRAGSLSALSQAITMVESQAVKDSAFAKAILQQALPHSGKSFRLGITGVPGVGKSTFIETLGKKIVEQGKKLAVLAIDPSSNRSKGSILGDKTRMEELVRSDRAYIRPSPAGKTLGGVARKTREAIILCEAAGYDFIIVETVGVGQSETAVHSMTDFFLLLKLAGAGDDLQGIKRGIMEMADMIAINKADGENATAAKHAVREFKNALHLMPAKDHGYTTQVLKCSGLNDKGVVNILNVIINFKQHSHNNGSFDKRREQQELYWLHQTIEDTLKSRFYSNAAVISKMIEIEKQVILKKLTPFEAAQQLLDIQG</sequence>
<dbReference type="Pfam" id="PF03308">
    <property type="entry name" value="MeaB"/>
    <property type="match status" value="1"/>
</dbReference>
<dbReference type="GO" id="GO:0005737">
    <property type="term" value="C:cytoplasm"/>
    <property type="evidence" value="ECO:0007669"/>
    <property type="project" value="TreeGrafter"/>
</dbReference>
<protein>
    <submittedName>
        <fullName evidence="2">ATPase/protein kinase</fullName>
    </submittedName>
</protein>
<dbReference type="SUPFAM" id="SSF52540">
    <property type="entry name" value="P-loop containing nucleoside triphosphate hydrolases"/>
    <property type="match status" value="1"/>
</dbReference>
<dbReference type="InterPro" id="IPR005129">
    <property type="entry name" value="GTPase_ArgK"/>
</dbReference>
<dbReference type="GO" id="GO:0016301">
    <property type="term" value="F:kinase activity"/>
    <property type="evidence" value="ECO:0007669"/>
    <property type="project" value="UniProtKB-KW"/>
</dbReference>
<dbReference type="Gene3D" id="1.10.287.130">
    <property type="match status" value="1"/>
</dbReference>
<keyword evidence="2" id="KW-0808">Transferase</keyword>
<organism evidence="2 3">
    <name type="scientific">Nonlabens spongiae</name>
    <dbReference type="NCBI Taxonomy" id="331648"/>
    <lineage>
        <taxon>Bacteria</taxon>
        <taxon>Pseudomonadati</taxon>
        <taxon>Bacteroidota</taxon>
        <taxon>Flavobacteriia</taxon>
        <taxon>Flavobacteriales</taxon>
        <taxon>Flavobacteriaceae</taxon>
        <taxon>Nonlabens</taxon>
    </lineage>
</organism>
<evidence type="ECO:0000313" key="3">
    <source>
        <dbReference type="Proteomes" id="UP000193431"/>
    </source>
</evidence>
<reference evidence="2 3" key="1">
    <citation type="submission" date="2016-11" db="EMBL/GenBank/DDBJ databases">
        <title>Trade-off between light-utilization and light-protection in marine flavobacteria.</title>
        <authorList>
            <person name="Kumagai Y."/>
        </authorList>
    </citation>
    <scope>NUCLEOTIDE SEQUENCE [LARGE SCALE GENOMIC DNA]</scope>
    <source>
        <strain evidence="2 3">JCM 13191</strain>
    </source>
</reference>
<name>A0A1W6MNG0_9FLAO</name>
<dbReference type="STRING" id="331648.BST97_14660"/>
<dbReference type="NCBIfam" id="TIGR00750">
    <property type="entry name" value="lao"/>
    <property type="match status" value="1"/>
</dbReference>
<dbReference type="PANTHER" id="PTHR23408:SF3">
    <property type="entry name" value="METHYLMALONIC ACIDURIA TYPE A PROTEIN, MITOCHONDRIAL"/>
    <property type="match status" value="1"/>
</dbReference>
<dbReference type="GO" id="GO:0003924">
    <property type="term" value="F:GTPase activity"/>
    <property type="evidence" value="ECO:0007669"/>
    <property type="project" value="InterPro"/>
</dbReference>
<dbReference type="CDD" id="cd03114">
    <property type="entry name" value="MMAA-like"/>
    <property type="match status" value="1"/>
</dbReference>
<dbReference type="Proteomes" id="UP000193431">
    <property type="component" value="Chromosome"/>
</dbReference>
<dbReference type="Gene3D" id="1.20.5.170">
    <property type="match status" value="1"/>
</dbReference>
<dbReference type="PANTHER" id="PTHR23408">
    <property type="entry name" value="METHYLMALONYL-COA MUTASE"/>
    <property type="match status" value="1"/>
</dbReference>
<dbReference type="Gene3D" id="3.40.50.300">
    <property type="entry name" value="P-loop containing nucleotide triphosphate hydrolases"/>
    <property type="match status" value="1"/>
</dbReference>
<keyword evidence="2" id="KW-0418">Kinase</keyword>
<dbReference type="InterPro" id="IPR027417">
    <property type="entry name" value="P-loop_NTPase"/>
</dbReference>
<proteinExistence type="inferred from homology"/>
<dbReference type="EMBL" id="CP019344">
    <property type="protein sequence ID" value="ARN79125.1"/>
    <property type="molecule type" value="Genomic_DNA"/>
</dbReference>
<dbReference type="NCBIfam" id="NF006958">
    <property type="entry name" value="PRK09435.1"/>
    <property type="match status" value="1"/>
</dbReference>
<comment type="similarity">
    <text evidence="1">Belongs to the SIMIBI class G3E GTPase family. ArgK/MeaB subfamily.</text>
</comment>
<accession>A0A1W6MNG0</accession>
<evidence type="ECO:0000256" key="1">
    <source>
        <dbReference type="ARBA" id="ARBA00009625"/>
    </source>
</evidence>
<dbReference type="GO" id="GO:0005525">
    <property type="term" value="F:GTP binding"/>
    <property type="evidence" value="ECO:0007669"/>
    <property type="project" value="InterPro"/>
</dbReference>
<gene>
    <name evidence="2" type="ORF">BST97_14660</name>
</gene>
<dbReference type="AlphaFoldDB" id="A0A1W6MNG0"/>
<dbReference type="RefSeq" id="WP_085767930.1">
    <property type="nucleotide sequence ID" value="NZ_CP019344.1"/>
</dbReference>
<keyword evidence="3" id="KW-1185">Reference proteome</keyword>